<dbReference type="GO" id="GO:0006064">
    <property type="term" value="P:glucuronate catabolic process"/>
    <property type="evidence" value="ECO:0007669"/>
    <property type="project" value="InterPro"/>
</dbReference>
<dbReference type="RefSeq" id="WP_145212487.1">
    <property type="nucleotide sequence ID" value="NZ_CP036269.1"/>
</dbReference>
<name>A0A517RBG2_9PLAN</name>
<dbReference type="UniPathway" id="UPA00246"/>
<evidence type="ECO:0000313" key="2">
    <source>
        <dbReference type="Proteomes" id="UP000317171"/>
    </source>
</evidence>
<dbReference type="InterPro" id="IPR003766">
    <property type="entry name" value="Uronate_isomerase"/>
</dbReference>
<dbReference type="Gene3D" id="3.20.20.140">
    <property type="entry name" value="Metal-dependent hydrolases"/>
    <property type="match status" value="1"/>
</dbReference>
<keyword evidence="1" id="KW-0413">Isomerase</keyword>
<dbReference type="SUPFAM" id="SSF51556">
    <property type="entry name" value="Metallo-dependent hydrolases"/>
    <property type="match status" value="1"/>
</dbReference>
<dbReference type="InterPro" id="IPR032466">
    <property type="entry name" value="Metal_Hydrolase"/>
</dbReference>
<dbReference type="OrthoDB" id="231890at2"/>
<sequence length="426" mass="48461">MSEQLSKRIFAELESLVLIDPHTHINPHSAASTTLADIMGYHYYTELAHSAGLAKELIEEPGIDPKEKVGRLVTQLDDLDNTIQLSWLLDICSEFFDFQEDAITESNWEKLYDTAAEKMAQPDWEQQVLKQSGLEQVFLTNDFDDPLEGFDTKLYIPCLRTDDLVFHLVKSETRERLAKATQMDIGCAKTLRDAIGELFAHFTAKGARACAISLPPDFSPVAVTADQVDSTVRSLFAGNELTCEESKTVSQFVFWTLAEYCAVHRLPFDLMIGVNRRVYEAGVFQGQDLYDKRTSLILYKELFNAFPNVTFPVSVLTSTSNQELVSYSWIFPNVVINGHWWYSNTPAFIHFDCKSRLEAVPKTKQVGYYSDMYKLEFALPKFRMYRRVLANVLASDFVIGRNWSEQRAIDLGKLVLRGNVETIFGC</sequence>
<dbReference type="KEGG" id="gaz:Pan241w_12870"/>
<organism evidence="1 2">
    <name type="scientific">Gimesia alba</name>
    <dbReference type="NCBI Taxonomy" id="2527973"/>
    <lineage>
        <taxon>Bacteria</taxon>
        <taxon>Pseudomonadati</taxon>
        <taxon>Planctomycetota</taxon>
        <taxon>Planctomycetia</taxon>
        <taxon>Planctomycetales</taxon>
        <taxon>Planctomycetaceae</taxon>
        <taxon>Gimesia</taxon>
    </lineage>
</organism>
<protein>
    <submittedName>
        <fullName evidence="1">Uronate isomerase</fullName>
        <ecNumber evidence="1">5.3.1.12</ecNumber>
    </submittedName>
</protein>
<dbReference type="EC" id="5.3.1.12" evidence="1"/>
<dbReference type="GO" id="GO:0008880">
    <property type="term" value="F:glucuronate isomerase activity"/>
    <property type="evidence" value="ECO:0007669"/>
    <property type="project" value="UniProtKB-EC"/>
</dbReference>
<accession>A0A517RBG2</accession>
<keyword evidence="2" id="KW-1185">Reference proteome</keyword>
<dbReference type="EMBL" id="CP036269">
    <property type="protein sequence ID" value="QDT41227.1"/>
    <property type="molecule type" value="Genomic_DNA"/>
</dbReference>
<dbReference type="AlphaFoldDB" id="A0A517RBG2"/>
<gene>
    <name evidence="1" type="primary">uxaC</name>
    <name evidence="1" type="ORF">Pan241w_12870</name>
</gene>
<dbReference type="Proteomes" id="UP000317171">
    <property type="component" value="Chromosome"/>
</dbReference>
<dbReference type="Pfam" id="PF02614">
    <property type="entry name" value="UxaC"/>
    <property type="match status" value="1"/>
</dbReference>
<dbReference type="Gene3D" id="1.10.2020.10">
    <property type="entry name" value="uronate isomerase, domain 2, chain A"/>
    <property type="match status" value="1"/>
</dbReference>
<proteinExistence type="predicted"/>
<reference evidence="1 2" key="1">
    <citation type="submission" date="2019-02" db="EMBL/GenBank/DDBJ databases">
        <title>Deep-cultivation of Planctomycetes and their phenomic and genomic characterization uncovers novel biology.</title>
        <authorList>
            <person name="Wiegand S."/>
            <person name="Jogler M."/>
            <person name="Boedeker C."/>
            <person name="Pinto D."/>
            <person name="Vollmers J."/>
            <person name="Rivas-Marin E."/>
            <person name="Kohn T."/>
            <person name="Peeters S.H."/>
            <person name="Heuer A."/>
            <person name="Rast P."/>
            <person name="Oberbeckmann S."/>
            <person name="Bunk B."/>
            <person name="Jeske O."/>
            <person name="Meyerdierks A."/>
            <person name="Storesund J.E."/>
            <person name="Kallscheuer N."/>
            <person name="Luecker S."/>
            <person name="Lage O.M."/>
            <person name="Pohl T."/>
            <person name="Merkel B.J."/>
            <person name="Hornburger P."/>
            <person name="Mueller R.-W."/>
            <person name="Bruemmer F."/>
            <person name="Labrenz M."/>
            <person name="Spormann A.M."/>
            <person name="Op den Camp H."/>
            <person name="Overmann J."/>
            <person name="Amann R."/>
            <person name="Jetten M.S.M."/>
            <person name="Mascher T."/>
            <person name="Medema M.H."/>
            <person name="Devos D.P."/>
            <person name="Kaster A.-K."/>
            <person name="Ovreas L."/>
            <person name="Rohde M."/>
            <person name="Galperin M.Y."/>
            <person name="Jogler C."/>
        </authorList>
    </citation>
    <scope>NUCLEOTIDE SEQUENCE [LARGE SCALE GENOMIC DNA]</scope>
    <source>
        <strain evidence="1 2">Pan241w</strain>
    </source>
</reference>
<evidence type="ECO:0000313" key="1">
    <source>
        <dbReference type="EMBL" id="QDT41227.1"/>
    </source>
</evidence>